<dbReference type="SUPFAM" id="SSF46689">
    <property type="entry name" value="Homeodomain-like"/>
    <property type="match status" value="1"/>
</dbReference>
<dbReference type="InterPro" id="IPR047655">
    <property type="entry name" value="Transpos_IS630-like"/>
</dbReference>
<dbReference type="InterPro" id="IPR036397">
    <property type="entry name" value="RNaseH_sf"/>
</dbReference>
<dbReference type="Pfam" id="PF13551">
    <property type="entry name" value="HTH_29"/>
    <property type="match status" value="1"/>
</dbReference>
<dbReference type="EMBL" id="QQNH01000013">
    <property type="protein sequence ID" value="RDE08694.1"/>
    <property type="molecule type" value="Genomic_DNA"/>
</dbReference>
<sequence length="353" mass="39753">MAAAVKLRDDFSSVQVRAFARMSKDAAQVRRLLAIAMILDGGSRSAAALTGGVTLQIVRDWVLRFNADGPDGLATRKAPGPDTILNDTHRRALADAIEAGPIPAVHGVVRWRIIDLVQWLWDEFKVSISKQALGHELRTMGYRKLSARPRHRGQRPEDIAIFKNNFPARLAQIRRSLPKGTRIELWWQDEARIGQKTQITRRWAKRGTRPVAPRDLRRASAWIFGAICPAEGKGAALVMPRCNSEAMDMHLAEISSQVAPGAHAVLMLDQAGWHLSGKLTIPDNITLLPLPPKCPELNPVENVWQFLRENWLSNRIFSSYDNVVDHCCHAWNRLIDQPWRIMSIGLRHWAHGF</sequence>
<dbReference type="InterPro" id="IPR009057">
    <property type="entry name" value="Homeodomain-like_sf"/>
</dbReference>
<dbReference type="Gene3D" id="3.30.420.10">
    <property type="entry name" value="Ribonuclease H-like superfamily/Ribonuclease H"/>
    <property type="match status" value="1"/>
</dbReference>
<evidence type="ECO:0000313" key="3">
    <source>
        <dbReference type="EMBL" id="RDE08694.1"/>
    </source>
</evidence>
<accession>A0A369W1Y2</accession>
<dbReference type="GO" id="GO:0003676">
    <property type="term" value="F:nucleic acid binding"/>
    <property type="evidence" value="ECO:0007669"/>
    <property type="project" value="InterPro"/>
</dbReference>
<name>A0A369W1Y2_9HYPH</name>
<feature type="domain" description="Winged helix-turn helix" evidence="2">
    <location>
        <begin position="108"/>
        <end position="165"/>
    </location>
</feature>
<dbReference type="NCBIfam" id="NF033545">
    <property type="entry name" value="transpos_IS630"/>
    <property type="match status" value="1"/>
</dbReference>
<dbReference type="Pfam" id="PF13592">
    <property type="entry name" value="HTH_33"/>
    <property type="match status" value="1"/>
</dbReference>
<evidence type="ECO:0000259" key="1">
    <source>
        <dbReference type="Pfam" id="PF13358"/>
    </source>
</evidence>
<dbReference type="Proteomes" id="UP000253759">
    <property type="component" value="Unassembled WGS sequence"/>
</dbReference>
<protein>
    <submittedName>
        <fullName evidence="3">IS630 family transposase</fullName>
    </submittedName>
</protein>
<dbReference type="OrthoDB" id="2375382at2"/>
<organism evidence="3 4">
    <name type="scientific">Pelagibacterium lacus</name>
    <dbReference type="NCBI Taxonomy" id="2282655"/>
    <lineage>
        <taxon>Bacteria</taxon>
        <taxon>Pseudomonadati</taxon>
        <taxon>Pseudomonadota</taxon>
        <taxon>Alphaproteobacteria</taxon>
        <taxon>Hyphomicrobiales</taxon>
        <taxon>Devosiaceae</taxon>
        <taxon>Pelagibacterium</taxon>
    </lineage>
</organism>
<evidence type="ECO:0000313" key="4">
    <source>
        <dbReference type="Proteomes" id="UP000253759"/>
    </source>
</evidence>
<dbReference type="InterPro" id="IPR038717">
    <property type="entry name" value="Tc1-like_DDE_dom"/>
</dbReference>
<reference evidence="4" key="1">
    <citation type="submission" date="2018-07" db="EMBL/GenBank/DDBJ databases">
        <authorList>
            <person name="Liu B.-T."/>
            <person name="Du Z."/>
        </authorList>
    </citation>
    <scope>NUCLEOTIDE SEQUENCE [LARGE SCALE GENOMIC DNA]</scope>
    <source>
        <strain evidence="4">XYN52</strain>
    </source>
</reference>
<dbReference type="RefSeq" id="WP_114646107.1">
    <property type="nucleotide sequence ID" value="NZ_QQNH01000013.1"/>
</dbReference>
<evidence type="ECO:0000259" key="2">
    <source>
        <dbReference type="Pfam" id="PF13592"/>
    </source>
</evidence>
<gene>
    <name evidence="3" type="ORF">DVH29_10390</name>
</gene>
<keyword evidence="4" id="KW-1185">Reference proteome</keyword>
<comment type="caution">
    <text evidence="3">The sequence shown here is derived from an EMBL/GenBank/DDBJ whole genome shotgun (WGS) entry which is preliminary data.</text>
</comment>
<dbReference type="Pfam" id="PF13358">
    <property type="entry name" value="DDE_3"/>
    <property type="match status" value="1"/>
</dbReference>
<feature type="domain" description="Tc1-like transposase DDE" evidence="1">
    <location>
        <begin position="185"/>
        <end position="322"/>
    </location>
</feature>
<dbReference type="InterPro" id="IPR025959">
    <property type="entry name" value="Winged_HTH_dom"/>
</dbReference>
<proteinExistence type="predicted"/>
<dbReference type="AlphaFoldDB" id="A0A369W1Y2"/>